<dbReference type="HOGENOM" id="CLU_1526670_0_0_1"/>
<dbReference type="InterPro" id="IPR009030">
    <property type="entry name" value="Growth_fac_rcpt_cys_sf"/>
</dbReference>
<dbReference type="Gene3D" id="2.170.300.10">
    <property type="entry name" value="Tie2 ligand-binding domain superfamily"/>
    <property type="match status" value="1"/>
</dbReference>
<evidence type="ECO:0000256" key="1">
    <source>
        <dbReference type="SAM" id="MobiDB-lite"/>
    </source>
</evidence>
<dbReference type="InParanoid" id="K1QYX2"/>
<protein>
    <recommendedName>
        <fullName evidence="3">Scavenger receptor class F member 2</fullName>
    </recommendedName>
</protein>
<feature type="compositionally biased region" description="Polar residues" evidence="1">
    <location>
        <begin position="154"/>
        <end position="165"/>
    </location>
</feature>
<feature type="compositionally biased region" description="Acidic residues" evidence="1">
    <location>
        <begin position="125"/>
        <end position="142"/>
    </location>
</feature>
<organism evidence="2">
    <name type="scientific">Magallana gigas</name>
    <name type="common">Pacific oyster</name>
    <name type="synonym">Crassostrea gigas</name>
    <dbReference type="NCBI Taxonomy" id="29159"/>
    <lineage>
        <taxon>Eukaryota</taxon>
        <taxon>Metazoa</taxon>
        <taxon>Spiralia</taxon>
        <taxon>Lophotrochozoa</taxon>
        <taxon>Mollusca</taxon>
        <taxon>Bivalvia</taxon>
        <taxon>Autobranchia</taxon>
        <taxon>Pteriomorphia</taxon>
        <taxon>Ostreida</taxon>
        <taxon>Ostreoidea</taxon>
        <taxon>Ostreidae</taxon>
        <taxon>Magallana</taxon>
    </lineage>
</organism>
<name>K1QYX2_MAGGI</name>
<accession>K1QYX2</accession>
<evidence type="ECO:0008006" key="3">
    <source>
        <dbReference type="Google" id="ProtNLM"/>
    </source>
</evidence>
<dbReference type="SUPFAM" id="SSF57184">
    <property type="entry name" value="Growth factor receptor domain"/>
    <property type="match status" value="1"/>
</dbReference>
<reference evidence="2" key="1">
    <citation type="journal article" date="2012" name="Nature">
        <title>The oyster genome reveals stress adaptation and complexity of shell formation.</title>
        <authorList>
            <person name="Zhang G."/>
            <person name="Fang X."/>
            <person name="Guo X."/>
            <person name="Li L."/>
            <person name="Luo R."/>
            <person name="Xu F."/>
            <person name="Yang P."/>
            <person name="Zhang L."/>
            <person name="Wang X."/>
            <person name="Qi H."/>
            <person name="Xiong Z."/>
            <person name="Que H."/>
            <person name="Xie Y."/>
            <person name="Holland P.W."/>
            <person name="Paps J."/>
            <person name="Zhu Y."/>
            <person name="Wu F."/>
            <person name="Chen Y."/>
            <person name="Wang J."/>
            <person name="Peng C."/>
            <person name="Meng J."/>
            <person name="Yang L."/>
            <person name="Liu J."/>
            <person name="Wen B."/>
            <person name="Zhang N."/>
            <person name="Huang Z."/>
            <person name="Zhu Q."/>
            <person name="Feng Y."/>
            <person name="Mount A."/>
            <person name="Hedgecock D."/>
            <person name="Xu Z."/>
            <person name="Liu Y."/>
            <person name="Domazet-Loso T."/>
            <person name="Du Y."/>
            <person name="Sun X."/>
            <person name="Zhang S."/>
            <person name="Liu B."/>
            <person name="Cheng P."/>
            <person name="Jiang X."/>
            <person name="Li J."/>
            <person name="Fan D."/>
            <person name="Wang W."/>
            <person name="Fu W."/>
            <person name="Wang T."/>
            <person name="Wang B."/>
            <person name="Zhang J."/>
            <person name="Peng Z."/>
            <person name="Li Y."/>
            <person name="Li N."/>
            <person name="Wang J."/>
            <person name="Chen M."/>
            <person name="He Y."/>
            <person name="Tan F."/>
            <person name="Song X."/>
            <person name="Zheng Q."/>
            <person name="Huang R."/>
            <person name="Yang H."/>
            <person name="Du X."/>
            <person name="Chen L."/>
            <person name="Yang M."/>
            <person name="Gaffney P.M."/>
            <person name="Wang S."/>
            <person name="Luo L."/>
            <person name="She Z."/>
            <person name="Ming Y."/>
            <person name="Huang W."/>
            <person name="Zhang S."/>
            <person name="Huang B."/>
            <person name="Zhang Y."/>
            <person name="Qu T."/>
            <person name="Ni P."/>
            <person name="Miao G."/>
            <person name="Wang J."/>
            <person name="Wang Q."/>
            <person name="Steinberg C.E."/>
            <person name="Wang H."/>
            <person name="Li N."/>
            <person name="Qian L."/>
            <person name="Zhang G."/>
            <person name="Li Y."/>
            <person name="Yang H."/>
            <person name="Liu X."/>
            <person name="Wang J."/>
            <person name="Yin Y."/>
            <person name="Wang J."/>
        </authorList>
    </citation>
    <scope>NUCLEOTIDE SEQUENCE [LARGE SCALE GENOMIC DNA]</scope>
    <source>
        <strain evidence="2">05x7-T-G4-1.051#20</strain>
    </source>
</reference>
<dbReference type="AlphaFoldDB" id="K1QYX2"/>
<feature type="region of interest" description="Disordered" evidence="1">
    <location>
        <begin position="101"/>
        <end position="176"/>
    </location>
</feature>
<evidence type="ECO:0000313" key="2">
    <source>
        <dbReference type="EMBL" id="EKC34015.1"/>
    </source>
</evidence>
<sequence>MDALIISECPPGWYGANCSEICADGLYGRLCKEQCPSQCNTTCDKISGRCQDHSADQNPQQSNGIIYENDEASIQHSTSVQPPPLVFENNISVPQEQVQYSKVKKRNSQTRKNVVSKEMTSHEDYNDDSDDMFDSDEFEDSNEICSKVQISDLPKTSQPEQQSMRRPNEAYGSIWL</sequence>
<gene>
    <name evidence="2" type="ORF">CGI_10008303</name>
</gene>
<dbReference type="EMBL" id="JH817680">
    <property type="protein sequence ID" value="EKC34015.1"/>
    <property type="molecule type" value="Genomic_DNA"/>
</dbReference>
<proteinExistence type="predicted"/>